<dbReference type="AlphaFoldDB" id="A0A378VZS8"/>
<reference evidence="1" key="1">
    <citation type="submission" date="2018-06" db="EMBL/GenBank/DDBJ databases">
        <authorList>
            <consortium name="Pathogen Informatics"/>
            <person name="Doyle S."/>
        </authorList>
    </citation>
    <scope>NUCLEOTIDE SEQUENCE [LARGE SCALE GENOMIC DNA]</scope>
    <source>
        <strain evidence="1">NCTC11421</strain>
    </source>
</reference>
<gene>
    <name evidence="1" type="primary">ubiE_2</name>
    <name evidence="1" type="ORF">NCTC11421_02380</name>
</gene>
<keyword evidence="1" id="KW-0489">Methyltransferase</keyword>
<dbReference type="EMBL" id="UGRI01000001">
    <property type="protein sequence ID" value="SUA24383.1"/>
    <property type="molecule type" value="Genomic_DNA"/>
</dbReference>
<accession>A0A378VZS8</accession>
<keyword evidence="1" id="KW-0830">Ubiquinone</keyword>
<dbReference type="GO" id="GO:0008168">
    <property type="term" value="F:methyltransferase activity"/>
    <property type="evidence" value="ECO:0007669"/>
    <property type="project" value="UniProtKB-KW"/>
</dbReference>
<sequence length="35" mass="3753">MGGQKTHFGFSTVNEDEKAGKVAEVFHSVAKTTTL</sequence>
<proteinExistence type="predicted"/>
<protein>
    <submittedName>
        <fullName evidence="1">Ubiquinone/menaquinone biosynthesis methyltransferase</fullName>
    </submittedName>
</protein>
<dbReference type="GO" id="GO:0032259">
    <property type="term" value="P:methylation"/>
    <property type="evidence" value="ECO:0007669"/>
    <property type="project" value="UniProtKB-KW"/>
</dbReference>
<evidence type="ECO:0000313" key="1">
    <source>
        <dbReference type="EMBL" id="SUA24383.1"/>
    </source>
</evidence>
<organism evidence="1">
    <name type="scientific">Neisseria gonorrhoeae</name>
    <dbReference type="NCBI Taxonomy" id="485"/>
    <lineage>
        <taxon>Bacteria</taxon>
        <taxon>Pseudomonadati</taxon>
        <taxon>Pseudomonadota</taxon>
        <taxon>Betaproteobacteria</taxon>
        <taxon>Neisseriales</taxon>
        <taxon>Neisseriaceae</taxon>
        <taxon>Neisseria</taxon>
    </lineage>
</organism>
<keyword evidence="1" id="KW-0808">Transferase</keyword>
<name>A0A378VZS8_NEIGO</name>